<dbReference type="InterPro" id="IPR000010">
    <property type="entry name" value="Cystatin_dom"/>
</dbReference>
<dbReference type="OrthoDB" id="110606at2759"/>
<evidence type="ECO:0000259" key="6">
    <source>
        <dbReference type="SMART" id="SM00043"/>
    </source>
</evidence>
<dbReference type="GO" id="GO:0005737">
    <property type="term" value="C:cytoplasm"/>
    <property type="evidence" value="ECO:0007669"/>
    <property type="project" value="TreeGrafter"/>
</dbReference>
<keyword evidence="3" id="KW-0789">Thiol protease inhibitor</keyword>
<keyword evidence="8" id="KW-1185">Reference proteome</keyword>
<dbReference type="PANTHER" id="PTHR46186:SF2">
    <property type="entry name" value="CYSTATIN"/>
    <property type="match status" value="1"/>
</dbReference>
<feature type="domain" description="Cystatin" evidence="6">
    <location>
        <begin position="93"/>
        <end position="200"/>
    </location>
</feature>
<evidence type="ECO:0000313" key="8">
    <source>
        <dbReference type="Proteomes" id="UP000031036"/>
    </source>
</evidence>
<dbReference type="FunFam" id="3.10.450.10:FF:000004">
    <property type="entry name" value="Cystatin C"/>
    <property type="match status" value="1"/>
</dbReference>
<keyword evidence="5" id="KW-0732">Signal</keyword>
<evidence type="ECO:0000256" key="1">
    <source>
        <dbReference type="ARBA" id="ARBA00009403"/>
    </source>
</evidence>
<feature type="signal peptide" evidence="5">
    <location>
        <begin position="1"/>
        <end position="19"/>
    </location>
</feature>
<evidence type="ECO:0000256" key="4">
    <source>
        <dbReference type="ARBA" id="ARBA00023157"/>
    </source>
</evidence>
<dbReference type="PANTHER" id="PTHR46186">
    <property type="entry name" value="CYSTATIN"/>
    <property type="match status" value="1"/>
</dbReference>
<dbReference type="EMBL" id="JPKZ01002476">
    <property type="protein sequence ID" value="KHN76703.1"/>
    <property type="molecule type" value="Genomic_DNA"/>
</dbReference>
<comment type="similarity">
    <text evidence="1">Belongs to the cystatin family.</text>
</comment>
<dbReference type="Proteomes" id="UP000031036">
    <property type="component" value="Unassembled WGS sequence"/>
</dbReference>
<dbReference type="STRING" id="6265.A0A0B2V581"/>
<dbReference type="SUPFAM" id="SSF54403">
    <property type="entry name" value="Cystatin/monellin"/>
    <property type="match status" value="1"/>
</dbReference>
<keyword evidence="4" id="KW-1015">Disulfide bond</keyword>
<evidence type="ECO:0000256" key="3">
    <source>
        <dbReference type="ARBA" id="ARBA00022704"/>
    </source>
</evidence>
<sequence length="202" mass="22094">MYPSVVAAVVFCCVLLSEAQVGVPGGFRSEDVNDPSVKKKKRDTNIITIKEDLTNVRLLWERNRETPSTFVMYPSVVAAVVFCCVLLSEAQVGVPGGFRSEDVNDPSVKALAEKALQRINAASNDLFQQTIIKVINAKTQVVAGTNTELELLIAPTGCRKNQSSTDKCTVTQNGQKQICTVSIWEKPWENFEKITVKGCKAA</sequence>
<evidence type="ECO:0000256" key="2">
    <source>
        <dbReference type="ARBA" id="ARBA00022690"/>
    </source>
</evidence>
<dbReference type="GO" id="GO:0031982">
    <property type="term" value="C:vesicle"/>
    <property type="evidence" value="ECO:0007669"/>
    <property type="project" value="TreeGrafter"/>
</dbReference>
<evidence type="ECO:0000256" key="5">
    <source>
        <dbReference type="SAM" id="SignalP"/>
    </source>
</evidence>
<evidence type="ECO:0000313" key="7">
    <source>
        <dbReference type="EMBL" id="KHN76703.1"/>
    </source>
</evidence>
<feature type="chain" id="PRO_5018554385" evidence="5">
    <location>
        <begin position="20"/>
        <end position="202"/>
    </location>
</feature>
<dbReference type="GO" id="GO:0005615">
    <property type="term" value="C:extracellular space"/>
    <property type="evidence" value="ECO:0007669"/>
    <property type="project" value="TreeGrafter"/>
</dbReference>
<dbReference type="Pfam" id="PF00031">
    <property type="entry name" value="Cystatin"/>
    <property type="match status" value="1"/>
</dbReference>
<name>A0A0B2V581_TOXCA</name>
<organism evidence="7 8">
    <name type="scientific">Toxocara canis</name>
    <name type="common">Canine roundworm</name>
    <dbReference type="NCBI Taxonomy" id="6265"/>
    <lineage>
        <taxon>Eukaryota</taxon>
        <taxon>Metazoa</taxon>
        <taxon>Ecdysozoa</taxon>
        <taxon>Nematoda</taxon>
        <taxon>Chromadorea</taxon>
        <taxon>Rhabditida</taxon>
        <taxon>Spirurina</taxon>
        <taxon>Ascaridomorpha</taxon>
        <taxon>Ascaridoidea</taxon>
        <taxon>Toxocaridae</taxon>
        <taxon>Toxocara</taxon>
    </lineage>
</organism>
<accession>A0A0B2V581</accession>
<comment type="caution">
    <text evidence="7">The sequence shown here is derived from an EMBL/GenBank/DDBJ whole genome shotgun (WGS) entry which is preliminary data.</text>
</comment>
<gene>
    <name evidence="7" type="ORF">Tcan_18226</name>
</gene>
<keyword evidence="2" id="KW-0646">Protease inhibitor</keyword>
<dbReference type="GO" id="GO:0004869">
    <property type="term" value="F:cysteine-type endopeptidase inhibitor activity"/>
    <property type="evidence" value="ECO:0007669"/>
    <property type="project" value="UniProtKB-KW"/>
</dbReference>
<dbReference type="InterPro" id="IPR046350">
    <property type="entry name" value="Cystatin_sf"/>
</dbReference>
<dbReference type="CDD" id="cd00042">
    <property type="entry name" value="CY"/>
    <property type="match status" value="1"/>
</dbReference>
<dbReference type="SMART" id="SM00043">
    <property type="entry name" value="CY"/>
    <property type="match status" value="1"/>
</dbReference>
<protein>
    <submittedName>
        <fullName evidence="7">Onchocystatin</fullName>
    </submittedName>
</protein>
<dbReference type="Gene3D" id="3.10.450.10">
    <property type="match status" value="1"/>
</dbReference>
<reference evidence="7 8" key="1">
    <citation type="submission" date="2014-11" db="EMBL/GenBank/DDBJ databases">
        <title>Genetic blueprint of the zoonotic pathogen Toxocara canis.</title>
        <authorList>
            <person name="Zhu X.-Q."/>
            <person name="Korhonen P.K."/>
            <person name="Cai H."/>
            <person name="Young N.D."/>
            <person name="Nejsum P."/>
            <person name="von Samson-Himmelstjerna G."/>
            <person name="Boag P.R."/>
            <person name="Tan P."/>
            <person name="Li Q."/>
            <person name="Min J."/>
            <person name="Yang Y."/>
            <person name="Wang X."/>
            <person name="Fang X."/>
            <person name="Hall R.S."/>
            <person name="Hofmann A."/>
            <person name="Sternberg P.W."/>
            <person name="Jex A.R."/>
            <person name="Gasser R.B."/>
        </authorList>
    </citation>
    <scope>NUCLEOTIDE SEQUENCE [LARGE SCALE GENOMIC DNA]</scope>
    <source>
        <strain evidence="7">PN_DK_2014</strain>
    </source>
</reference>
<proteinExistence type="inferred from homology"/>
<dbReference type="AlphaFoldDB" id="A0A0B2V581"/>
<dbReference type="SMR" id="A0A0B2V581"/>